<evidence type="ECO:0000313" key="3">
    <source>
        <dbReference type="Proteomes" id="UP000001996"/>
    </source>
</evidence>
<dbReference type="InterPro" id="IPR043131">
    <property type="entry name" value="BCAT-like_N"/>
</dbReference>
<dbReference type="PANTHER" id="PTHR42743:SF11">
    <property type="entry name" value="AMINODEOXYCHORISMATE LYASE"/>
    <property type="match status" value="1"/>
</dbReference>
<evidence type="ECO:0000313" key="2">
    <source>
        <dbReference type="EMBL" id="EDK42910.1"/>
    </source>
</evidence>
<dbReference type="Proteomes" id="UP000001996">
    <property type="component" value="Unassembled WGS sequence"/>
</dbReference>
<accession>A5DUQ2</accession>
<dbReference type="InterPro" id="IPR001544">
    <property type="entry name" value="Aminotrans_IV"/>
</dbReference>
<dbReference type="eggNOG" id="ENOG502QQMK">
    <property type="taxonomic scope" value="Eukaryota"/>
</dbReference>
<dbReference type="GO" id="GO:0046394">
    <property type="term" value="P:carboxylic acid biosynthetic process"/>
    <property type="evidence" value="ECO:0007669"/>
    <property type="project" value="UniProtKB-ARBA"/>
</dbReference>
<protein>
    <recommendedName>
        <fullName evidence="4">Aminodeoxychorismate lyase</fullName>
    </recommendedName>
</protein>
<dbReference type="GeneID" id="5234895"/>
<comment type="similarity">
    <text evidence="1">Belongs to the class-IV pyridoxal-phosphate-dependent aminotransferase family.</text>
</comment>
<reference evidence="2 3" key="1">
    <citation type="journal article" date="2009" name="Nature">
        <title>Evolution of pathogenicity and sexual reproduction in eight Candida genomes.</title>
        <authorList>
            <person name="Butler G."/>
            <person name="Rasmussen M.D."/>
            <person name="Lin M.F."/>
            <person name="Santos M.A."/>
            <person name="Sakthikumar S."/>
            <person name="Munro C.A."/>
            <person name="Rheinbay E."/>
            <person name="Grabherr M."/>
            <person name="Forche A."/>
            <person name="Reedy J.L."/>
            <person name="Agrafioti I."/>
            <person name="Arnaud M.B."/>
            <person name="Bates S."/>
            <person name="Brown A.J."/>
            <person name="Brunke S."/>
            <person name="Costanzo M.C."/>
            <person name="Fitzpatrick D.A."/>
            <person name="de Groot P.W."/>
            <person name="Harris D."/>
            <person name="Hoyer L.L."/>
            <person name="Hube B."/>
            <person name="Klis F.M."/>
            <person name="Kodira C."/>
            <person name="Lennard N."/>
            <person name="Logue M.E."/>
            <person name="Martin R."/>
            <person name="Neiman A.M."/>
            <person name="Nikolaou E."/>
            <person name="Quail M.A."/>
            <person name="Quinn J."/>
            <person name="Santos M.C."/>
            <person name="Schmitzberger F.F."/>
            <person name="Sherlock G."/>
            <person name="Shah P."/>
            <person name="Silverstein K.A."/>
            <person name="Skrzypek M.S."/>
            <person name="Soll D."/>
            <person name="Staggs R."/>
            <person name="Stansfield I."/>
            <person name="Stumpf M.P."/>
            <person name="Sudbery P.E."/>
            <person name="Srikantha T."/>
            <person name="Zeng Q."/>
            <person name="Berman J."/>
            <person name="Berriman M."/>
            <person name="Heitman J."/>
            <person name="Gow N.A."/>
            <person name="Lorenz M.C."/>
            <person name="Birren B.W."/>
            <person name="Kellis M."/>
            <person name="Cuomo C.A."/>
        </authorList>
    </citation>
    <scope>NUCLEOTIDE SEQUENCE [LARGE SCALE GENOMIC DNA]</scope>
    <source>
        <strain evidence="3">ATCC 11503 / BCRC 21390 / CBS 2605 / JCM 1781 / NBRC 1676 / NRRL YB-4239</strain>
    </source>
</reference>
<evidence type="ECO:0008006" key="4">
    <source>
        <dbReference type="Google" id="ProtNLM"/>
    </source>
</evidence>
<dbReference type="SUPFAM" id="SSF56752">
    <property type="entry name" value="D-aminoacid aminotransferase-like PLP-dependent enzymes"/>
    <property type="match status" value="1"/>
</dbReference>
<dbReference type="Gene3D" id="3.30.470.10">
    <property type="match status" value="1"/>
</dbReference>
<dbReference type="AlphaFoldDB" id="A5DUQ2"/>
<name>A5DUQ2_LODEL</name>
<dbReference type="Pfam" id="PF01063">
    <property type="entry name" value="Aminotran_4"/>
    <property type="match status" value="1"/>
</dbReference>
<dbReference type="Gene3D" id="3.20.10.10">
    <property type="entry name" value="D-amino Acid Aminotransferase, subunit A, domain 2"/>
    <property type="match status" value="1"/>
</dbReference>
<dbReference type="KEGG" id="lel:PVL30_001053"/>
<dbReference type="InterPro" id="IPR036038">
    <property type="entry name" value="Aminotransferase-like"/>
</dbReference>
<dbReference type="HOGENOM" id="CLU_020844_6_0_1"/>
<proteinExistence type="inferred from homology"/>
<dbReference type="OMA" id="NTEWENF"/>
<dbReference type="STRING" id="379508.A5DUQ2"/>
<dbReference type="OrthoDB" id="5288718at2759"/>
<organism evidence="2 3">
    <name type="scientific">Lodderomyces elongisporus (strain ATCC 11503 / CBS 2605 / JCM 1781 / NBRC 1676 / NRRL YB-4239)</name>
    <name type="common">Yeast</name>
    <name type="synonym">Saccharomyces elongisporus</name>
    <dbReference type="NCBI Taxonomy" id="379508"/>
    <lineage>
        <taxon>Eukaryota</taxon>
        <taxon>Fungi</taxon>
        <taxon>Dikarya</taxon>
        <taxon>Ascomycota</taxon>
        <taxon>Saccharomycotina</taxon>
        <taxon>Pichiomycetes</taxon>
        <taxon>Debaryomycetaceae</taxon>
        <taxon>Candida/Lodderomyces clade</taxon>
        <taxon>Lodderomyces</taxon>
    </lineage>
</organism>
<sequence>MSLNTYDTLLQIHKGYFDKLRPDAGDSQQQRNSSSFSSQFELLETIRYDPQLSTTEPKGFKEIAKQNFLFLSEHANRLKFTMRFFHRNIMQSGTQLDFEITDDYLFREIVENMERLNKEVDVPYKIRALFQLDGTAKFEFHNTAKLSSLQSLLHIKYEAISEDIHEAASGNELLMSSNEQFDYAIDNVWDVYVNNSPTHISPFTSFKTTKRDEYTKARANLPGKNPGHEEVLLYNQQSQLMEGSITNVAVKRPSDGKWITPLLSSGCLCGVTREYLLGTNYIVEQTITMDQVKPGTEVLLFNGIMGVVKGKIVR</sequence>
<gene>
    <name evidence="2" type="ORF">LELG_01088</name>
</gene>
<dbReference type="PANTHER" id="PTHR42743">
    <property type="entry name" value="AMINO-ACID AMINOTRANSFERASE"/>
    <property type="match status" value="1"/>
</dbReference>
<evidence type="ECO:0000256" key="1">
    <source>
        <dbReference type="ARBA" id="ARBA00009320"/>
    </source>
</evidence>
<dbReference type="GO" id="GO:0003824">
    <property type="term" value="F:catalytic activity"/>
    <property type="evidence" value="ECO:0007669"/>
    <property type="project" value="InterPro"/>
</dbReference>
<dbReference type="InterPro" id="IPR043132">
    <property type="entry name" value="BCAT-like_C"/>
</dbReference>
<dbReference type="InParanoid" id="A5DUQ2"/>
<dbReference type="InterPro" id="IPR050571">
    <property type="entry name" value="Class-IV_PLP-Dep_Aminotrnsfr"/>
</dbReference>
<dbReference type="EMBL" id="CH981524">
    <property type="protein sequence ID" value="EDK42910.1"/>
    <property type="molecule type" value="Genomic_DNA"/>
</dbReference>
<dbReference type="FunCoup" id="A5DUQ2">
    <property type="interactions" value="107"/>
</dbReference>
<keyword evidence="3" id="KW-1185">Reference proteome</keyword>